<dbReference type="PANTHER" id="PTHR32122">
    <property type="entry name" value="TATA BOX-BINDING PROTEIN ASSOCIATED FACTOR RNA POLYMERASE I SUBUNIT A"/>
    <property type="match status" value="1"/>
</dbReference>
<dbReference type="AlphaFoldDB" id="A0A8T3DNH0"/>
<evidence type="ECO:0008006" key="3">
    <source>
        <dbReference type="Google" id="ProtNLM"/>
    </source>
</evidence>
<comment type="caution">
    <text evidence="1">The sequence shown here is derived from an EMBL/GenBank/DDBJ whole genome shotgun (WGS) entry which is preliminary data.</text>
</comment>
<protein>
    <recommendedName>
        <fullName evidence="3">TATA box-binding protein-associated factor RNA polymerase I subunit A</fullName>
    </recommendedName>
</protein>
<dbReference type="GO" id="GO:0000120">
    <property type="term" value="C:RNA polymerase I transcription regulator complex"/>
    <property type="evidence" value="ECO:0007669"/>
    <property type="project" value="InterPro"/>
</dbReference>
<evidence type="ECO:0000313" key="1">
    <source>
        <dbReference type="EMBL" id="KAI1897720.1"/>
    </source>
</evidence>
<evidence type="ECO:0000313" key="2">
    <source>
        <dbReference type="Proteomes" id="UP000829720"/>
    </source>
</evidence>
<gene>
    <name evidence="1" type="ORF">AGOR_G00086180</name>
</gene>
<dbReference type="Proteomes" id="UP000829720">
    <property type="component" value="Unassembled WGS sequence"/>
</dbReference>
<reference evidence="1" key="1">
    <citation type="submission" date="2021-01" db="EMBL/GenBank/DDBJ databases">
        <authorList>
            <person name="Zahm M."/>
            <person name="Roques C."/>
            <person name="Cabau C."/>
            <person name="Klopp C."/>
            <person name="Donnadieu C."/>
            <person name="Jouanno E."/>
            <person name="Lampietro C."/>
            <person name="Louis A."/>
            <person name="Herpin A."/>
            <person name="Echchiki A."/>
            <person name="Berthelot C."/>
            <person name="Parey E."/>
            <person name="Roest-Crollius H."/>
            <person name="Braasch I."/>
            <person name="Postlethwait J."/>
            <person name="Bobe J."/>
            <person name="Montfort J."/>
            <person name="Bouchez O."/>
            <person name="Begum T."/>
            <person name="Mejri S."/>
            <person name="Adams A."/>
            <person name="Chen W.-J."/>
            <person name="Guiguen Y."/>
        </authorList>
    </citation>
    <scope>NUCLEOTIDE SEQUENCE</scope>
    <source>
        <tissue evidence="1">Blood</tissue>
    </source>
</reference>
<dbReference type="EMBL" id="JAERUA010000007">
    <property type="protein sequence ID" value="KAI1897720.1"/>
    <property type="molecule type" value="Genomic_DNA"/>
</dbReference>
<dbReference type="InterPro" id="IPR052669">
    <property type="entry name" value="SL1/TIF-IB_Component"/>
</dbReference>
<sequence length="470" mass="55491">MYLFKNSEHRCVEHRNTPWLVEHRQPMDDIDAELDAERPEQQDDDELESGRRAKRARLPVRAHTVNEKETPYETGFHRTARICLKKIRDCLFQHQWQEAAEYMSSYFQTLEDTSTARQMVASEIIWRLGTEILHHHPNTNQEDFNSFFERMKNTGVKAYLKVCLEHSFHLLLSGKFDEAKRQLSIAGSWRYGKQSASQDHWMKLIHAYQGFLDYLTWTMKKSCVSVTDDSDEAINQEIHSYFRQASVSLKGILNIPGVWDPFVISYVNMLEFYGDQEGALAVLNEYAYDNRFPPNPNAHVYLYQYLKRQKAPEKKLIKVLQILHTLVPSHELMLEYVSILLKIGNESHLQEAVSVIFSLLDYRGHENNLQAWCCLRDVLKLLETKKLKHHIAVEWESRKSWWPSYHFMAYHARKNFEENADLTTVKAKVAAMLMHGKCNYCRWKLKLFNEAQRQKRLAALKKPARKRKRR</sequence>
<dbReference type="Pfam" id="PF14929">
    <property type="entry name" value="TAF1_subA"/>
    <property type="match status" value="1"/>
</dbReference>
<dbReference type="PANTHER" id="PTHR32122:SF1">
    <property type="entry name" value="TATA BOX-BINDING PROTEIN-ASSOCIATED FACTOR RNA POLYMERASE I SUBUNIT A"/>
    <property type="match status" value="1"/>
</dbReference>
<dbReference type="OrthoDB" id="165342at2759"/>
<dbReference type="GO" id="GO:0006360">
    <property type="term" value="P:transcription by RNA polymerase I"/>
    <property type="evidence" value="ECO:0007669"/>
    <property type="project" value="InterPro"/>
</dbReference>
<keyword evidence="2" id="KW-1185">Reference proteome</keyword>
<organism evidence="1 2">
    <name type="scientific">Albula goreensis</name>
    <dbReference type="NCBI Taxonomy" id="1534307"/>
    <lineage>
        <taxon>Eukaryota</taxon>
        <taxon>Metazoa</taxon>
        <taxon>Chordata</taxon>
        <taxon>Craniata</taxon>
        <taxon>Vertebrata</taxon>
        <taxon>Euteleostomi</taxon>
        <taxon>Actinopterygii</taxon>
        <taxon>Neopterygii</taxon>
        <taxon>Teleostei</taxon>
        <taxon>Albuliformes</taxon>
        <taxon>Albulidae</taxon>
        <taxon>Albula</taxon>
    </lineage>
</organism>
<proteinExistence type="predicted"/>
<name>A0A8T3DNH0_9TELE</name>
<dbReference type="InterPro" id="IPR039495">
    <property type="entry name" value="TAF1A"/>
</dbReference>
<accession>A0A8T3DNH0</accession>